<sequence length="352" mass="39987">MGSFQTFGLHFDGATKLIENFAAGALVQDSSARGLLEPLVEARMQIWWRRVYFGTPEFHRHRPKVALDPLIKSIAVFETRRTAILLILCESHRINNSAIIAHWDRNYVADAGELRTSAADGYSRQSFGSFDQHISLEKGRLEAWCQKYPFSGMMEDEEVPTDKTGQSLQLRPLHMGSHTEAMNMVYYVASRVLQSSGPLNSLFLETSEDIRMQYSEAEAWIHFLLRVLADMEWKDCVRYNMYTVGITGVLLACLLRSHSPWIGQWCETWLQGCLDGSSFEEGSFPTFQTLKIIRLVNEERKEGRDVFGLFQTVEDGGGSGKFGSYQSQALSSLLLYSRCRKTGRLLSYCITI</sequence>
<evidence type="ECO:0000313" key="1">
    <source>
        <dbReference type="EMBL" id="KAJ3485024.1"/>
    </source>
</evidence>
<organism evidence="1 2">
    <name type="scientific">Lecanicillium saksenae</name>
    <dbReference type="NCBI Taxonomy" id="468837"/>
    <lineage>
        <taxon>Eukaryota</taxon>
        <taxon>Fungi</taxon>
        <taxon>Dikarya</taxon>
        <taxon>Ascomycota</taxon>
        <taxon>Pezizomycotina</taxon>
        <taxon>Sordariomycetes</taxon>
        <taxon>Hypocreomycetidae</taxon>
        <taxon>Hypocreales</taxon>
        <taxon>Cordycipitaceae</taxon>
        <taxon>Lecanicillium</taxon>
    </lineage>
</organism>
<dbReference type="Proteomes" id="UP001148737">
    <property type="component" value="Unassembled WGS sequence"/>
</dbReference>
<gene>
    <name evidence="1" type="ORF">NLG97_g6908</name>
</gene>
<evidence type="ECO:0000313" key="2">
    <source>
        <dbReference type="Proteomes" id="UP001148737"/>
    </source>
</evidence>
<name>A0ACC1QQ49_9HYPO</name>
<protein>
    <submittedName>
        <fullName evidence="1">Uncharacterized protein</fullName>
    </submittedName>
</protein>
<comment type="caution">
    <text evidence="1">The sequence shown here is derived from an EMBL/GenBank/DDBJ whole genome shotgun (WGS) entry which is preliminary data.</text>
</comment>
<accession>A0ACC1QQ49</accession>
<dbReference type="EMBL" id="JANAKD010000985">
    <property type="protein sequence ID" value="KAJ3485024.1"/>
    <property type="molecule type" value="Genomic_DNA"/>
</dbReference>
<proteinExistence type="predicted"/>
<keyword evidence="2" id="KW-1185">Reference proteome</keyword>
<reference evidence="1" key="1">
    <citation type="submission" date="2022-07" db="EMBL/GenBank/DDBJ databases">
        <title>Genome Sequence of Lecanicillium saksenae.</title>
        <authorList>
            <person name="Buettner E."/>
        </authorList>
    </citation>
    <scope>NUCLEOTIDE SEQUENCE</scope>
    <source>
        <strain evidence="1">VT-O1</strain>
    </source>
</reference>